<accession>A0ABR4JYI1</accession>
<dbReference type="SUPFAM" id="SSF51430">
    <property type="entry name" value="NAD(P)-linked oxidoreductase"/>
    <property type="match status" value="1"/>
</dbReference>
<protein>
    <submittedName>
        <fullName evidence="4">Aldo/keto reductase</fullName>
    </submittedName>
</protein>
<evidence type="ECO:0000313" key="4">
    <source>
        <dbReference type="EMBL" id="KAL2845115.1"/>
    </source>
</evidence>
<keyword evidence="1" id="KW-0560">Oxidoreductase</keyword>
<keyword evidence="5" id="KW-1185">Reference proteome</keyword>
<comment type="caution">
    <text evidence="4">The sequence shown here is derived from an EMBL/GenBank/DDBJ whole genome shotgun (WGS) entry which is preliminary data.</text>
</comment>
<organism evidence="4 5">
    <name type="scientific">Aspergillus pseudodeflectus</name>
    <dbReference type="NCBI Taxonomy" id="176178"/>
    <lineage>
        <taxon>Eukaryota</taxon>
        <taxon>Fungi</taxon>
        <taxon>Dikarya</taxon>
        <taxon>Ascomycota</taxon>
        <taxon>Pezizomycotina</taxon>
        <taxon>Eurotiomycetes</taxon>
        <taxon>Eurotiomycetidae</taxon>
        <taxon>Eurotiales</taxon>
        <taxon>Aspergillaceae</taxon>
        <taxon>Aspergillus</taxon>
        <taxon>Aspergillus subgen. Nidulantes</taxon>
    </lineage>
</organism>
<evidence type="ECO:0000259" key="3">
    <source>
        <dbReference type="Pfam" id="PF00248"/>
    </source>
</evidence>
<gene>
    <name evidence="4" type="ORF">BJX68DRAFT_269301</name>
</gene>
<dbReference type="PANTHER" id="PTHR43364">
    <property type="entry name" value="NADH-SPECIFIC METHYLGLYOXAL REDUCTASE-RELATED"/>
    <property type="match status" value="1"/>
</dbReference>
<evidence type="ECO:0000256" key="1">
    <source>
        <dbReference type="ARBA" id="ARBA00023002"/>
    </source>
</evidence>
<dbReference type="InterPro" id="IPR050523">
    <property type="entry name" value="AKR_Detox_Biosynth"/>
</dbReference>
<dbReference type="RefSeq" id="XP_070896472.1">
    <property type="nucleotide sequence ID" value="XM_071046298.1"/>
</dbReference>
<comment type="similarity">
    <text evidence="2">Belongs to the aldo/keto reductase family. Aldo/keto reductase 2 subfamily.</text>
</comment>
<reference evidence="4 5" key="1">
    <citation type="submission" date="2024-07" db="EMBL/GenBank/DDBJ databases">
        <title>Section-level genome sequencing and comparative genomics of Aspergillus sections Usti and Cavernicolus.</title>
        <authorList>
            <consortium name="Lawrence Berkeley National Laboratory"/>
            <person name="Nybo J.L."/>
            <person name="Vesth T.C."/>
            <person name="Theobald S."/>
            <person name="Frisvad J.C."/>
            <person name="Larsen T.O."/>
            <person name="Kjaerboelling I."/>
            <person name="Rothschild-Mancinelli K."/>
            <person name="Lyhne E.K."/>
            <person name="Kogle M.E."/>
            <person name="Barry K."/>
            <person name="Clum A."/>
            <person name="Na H."/>
            <person name="Ledsgaard L."/>
            <person name="Lin J."/>
            <person name="Lipzen A."/>
            <person name="Kuo A."/>
            <person name="Riley R."/>
            <person name="Mondo S."/>
            <person name="LaButti K."/>
            <person name="Haridas S."/>
            <person name="Pangalinan J."/>
            <person name="Salamov A.A."/>
            <person name="Simmons B.A."/>
            <person name="Magnuson J.K."/>
            <person name="Chen J."/>
            <person name="Drula E."/>
            <person name="Henrissat B."/>
            <person name="Wiebenga A."/>
            <person name="Lubbers R.J."/>
            <person name="Gomes A.C."/>
            <person name="Macurrencykelacurrency M.R."/>
            <person name="Stajich J."/>
            <person name="Grigoriev I.V."/>
            <person name="Mortensen U.H."/>
            <person name="De vries R.P."/>
            <person name="Baker S.E."/>
            <person name="Andersen M.R."/>
        </authorList>
    </citation>
    <scope>NUCLEOTIDE SEQUENCE [LARGE SCALE GENOMIC DNA]</scope>
    <source>
        <strain evidence="4 5">CBS 756.74</strain>
    </source>
</reference>
<dbReference type="Gene3D" id="3.20.20.100">
    <property type="entry name" value="NADP-dependent oxidoreductase domain"/>
    <property type="match status" value="1"/>
</dbReference>
<dbReference type="GeneID" id="98161462"/>
<dbReference type="CDD" id="cd19075">
    <property type="entry name" value="AKR_AKR7A1-5"/>
    <property type="match status" value="1"/>
</dbReference>
<dbReference type="Proteomes" id="UP001610444">
    <property type="component" value="Unassembled WGS sequence"/>
</dbReference>
<dbReference type="EMBL" id="JBFXLR010000038">
    <property type="protein sequence ID" value="KAL2845115.1"/>
    <property type="molecule type" value="Genomic_DNA"/>
</dbReference>
<name>A0ABR4JYI1_9EURO</name>
<sequence length="336" mass="38141">MAPPNSNLKIVFGAMTFGKPGTLGARVYSTEDAGQILDIFQQHGHDEIDTARLYGGGSSEEMLSDLDWKGRKLVMGTKLYPNYLGHRDAPERYSHKPEDIRRGLVNSLRALNTDKFDLFYLHGPDRKTPFEDTLREINVLHKEGHFSRFGVSNYISWEVAQMCEIAEKHGWIKPTVYQGIYSALQRSIEPELIPCLRHYGISLYAFQPLAGGFLTGRYTRDQEHFEPGSRFDPKGLQGALHHSRYWNDAYFDALDLLRASAEKHTISVGEIAMRWLKHHSQLKEQLGDAIIIGASNVAHLTQNLRDLEGSPLPDDVVENVEKAWLLTKGVAPKYWH</sequence>
<dbReference type="InterPro" id="IPR023210">
    <property type="entry name" value="NADP_OxRdtase_dom"/>
</dbReference>
<dbReference type="Pfam" id="PF00248">
    <property type="entry name" value="Aldo_ket_red"/>
    <property type="match status" value="1"/>
</dbReference>
<feature type="domain" description="NADP-dependent oxidoreductase" evidence="3">
    <location>
        <begin position="9"/>
        <end position="324"/>
    </location>
</feature>
<dbReference type="PANTHER" id="PTHR43364:SF4">
    <property type="entry name" value="NAD(P)-LINKED OXIDOREDUCTASE SUPERFAMILY PROTEIN"/>
    <property type="match status" value="1"/>
</dbReference>
<evidence type="ECO:0000313" key="5">
    <source>
        <dbReference type="Proteomes" id="UP001610444"/>
    </source>
</evidence>
<proteinExistence type="inferred from homology"/>
<evidence type="ECO:0000256" key="2">
    <source>
        <dbReference type="ARBA" id="ARBA00038157"/>
    </source>
</evidence>
<dbReference type="InterPro" id="IPR036812">
    <property type="entry name" value="NAD(P)_OxRdtase_dom_sf"/>
</dbReference>